<evidence type="ECO:0000256" key="1">
    <source>
        <dbReference type="SAM" id="MobiDB-lite"/>
    </source>
</evidence>
<evidence type="ECO:0000313" key="3">
    <source>
        <dbReference type="Proteomes" id="UP000479710"/>
    </source>
</evidence>
<gene>
    <name evidence="2" type="ORF">E2562_030012</name>
</gene>
<proteinExistence type="predicted"/>
<feature type="region of interest" description="Disordered" evidence="1">
    <location>
        <begin position="45"/>
        <end position="65"/>
    </location>
</feature>
<dbReference type="AlphaFoldDB" id="A0A6G1E589"/>
<accession>A0A6G1E589</accession>
<name>A0A6G1E589_9ORYZ</name>
<comment type="caution">
    <text evidence="2">The sequence shown here is derived from an EMBL/GenBank/DDBJ whole genome shotgun (WGS) entry which is preliminary data.</text>
</comment>
<sequence>METILGGRTYGGAVLRWSWQLLVYPVANRLQRPVTVTVLRSSPLDSPQPWNSQIRPDQSSPNLGMARSSALDVTAAISGAPKSRLPWSTEEAMGQSLKGGGEDQCRAGRLMASTMYCTVKCNGPRHHHHPRISLRSRATPQCSSFPLLARASAEPAEP</sequence>
<reference evidence="2 3" key="1">
    <citation type="submission" date="2019-11" db="EMBL/GenBank/DDBJ databases">
        <title>Whole genome sequence of Oryza granulata.</title>
        <authorList>
            <person name="Li W."/>
        </authorList>
    </citation>
    <scope>NUCLEOTIDE SEQUENCE [LARGE SCALE GENOMIC DNA]</scope>
    <source>
        <strain evidence="3">cv. Menghai</strain>
        <tissue evidence="2">Leaf</tissue>
    </source>
</reference>
<keyword evidence="3" id="KW-1185">Reference proteome</keyword>
<organism evidence="2 3">
    <name type="scientific">Oryza meyeriana var. granulata</name>
    <dbReference type="NCBI Taxonomy" id="110450"/>
    <lineage>
        <taxon>Eukaryota</taxon>
        <taxon>Viridiplantae</taxon>
        <taxon>Streptophyta</taxon>
        <taxon>Embryophyta</taxon>
        <taxon>Tracheophyta</taxon>
        <taxon>Spermatophyta</taxon>
        <taxon>Magnoliopsida</taxon>
        <taxon>Liliopsida</taxon>
        <taxon>Poales</taxon>
        <taxon>Poaceae</taxon>
        <taxon>BOP clade</taxon>
        <taxon>Oryzoideae</taxon>
        <taxon>Oryzeae</taxon>
        <taxon>Oryzinae</taxon>
        <taxon>Oryza</taxon>
        <taxon>Oryza meyeriana</taxon>
    </lineage>
</organism>
<feature type="compositionally biased region" description="Polar residues" evidence="1">
    <location>
        <begin position="45"/>
        <end position="62"/>
    </location>
</feature>
<evidence type="ECO:0000313" key="2">
    <source>
        <dbReference type="EMBL" id="KAF0919584.1"/>
    </source>
</evidence>
<dbReference type="Proteomes" id="UP000479710">
    <property type="component" value="Unassembled WGS sequence"/>
</dbReference>
<dbReference type="EMBL" id="SPHZ02000005">
    <property type="protein sequence ID" value="KAF0919584.1"/>
    <property type="molecule type" value="Genomic_DNA"/>
</dbReference>
<protein>
    <submittedName>
        <fullName evidence="2">Uncharacterized protein</fullName>
    </submittedName>
</protein>